<keyword evidence="5 7" id="KW-1133">Transmembrane helix</keyword>
<comment type="similarity">
    <text evidence="2">Belongs to the acyltransferase 3 family.</text>
</comment>
<evidence type="ECO:0000313" key="10">
    <source>
        <dbReference type="Proteomes" id="UP000008467"/>
    </source>
</evidence>
<dbReference type="Proteomes" id="UP000008467">
    <property type="component" value="Chromosome"/>
</dbReference>
<keyword evidence="9" id="KW-0808">Transferase</keyword>
<keyword evidence="6 7" id="KW-0472">Membrane</keyword>
<dbReference type="GO" id="GO:0016413">
    <property type="term" value="F:O-acetyltransferase activity"/>
    <property type="evidence" value="ECO:0007669"/>
    <property type="project" value="TreeGrafter"/>
</dbReference>
<evidence type="ECO:0000259" key="8">
    <source>
        <dbReference type="Pfam" id="PF01757"/>
    </source>
</evidence>
<feature type="transmembrane region" description="Helical" evidence="7">
    <location>
        <begin position="145"/>
        <end position="164"/>
    </location>
</feature>
<feature type="domain" description="Acyltransferase 3" evidence="8">
    <location>
        <begin position="8"/>
        <end position="321"/>
    </location>
</feature>
<dbReference type="RefSeq" id="WP_013658757.1">
    <property type="nucleotide sequence ID" value="NC_015275.1"/>
</dbReference>
<feature type="transmembrane region" description="Helical" evidence="7">
    <location>
        <begin position="78"/>
        <end position="102"/>
    </location>
</feature>
<organism evidence="9 10">
    <name type="scientific">Cellulosilyticum lentocellum (strain ATCC 49066 / DSM 5427 / NCIMB 11756 / RHM5)</name>
    <name type="common">Clostridium lentocellum</name>
    <dbReference type="NCBI Taxonomy" id="642492"/>
    <lineage>
        <taxon>Bacteria</taxon>
        <taxon>Bacillati</taxon>
        <taxon>Bacillota</taxon>
        <taxon>Clostridia</taxon>
        <taxon>Lachnospirales</taxon>
        <taxon>Cellulosilyticaceae</taxon>
        <taxon>Cellulosilyticum</taxon>
    </lineage>
</organism>
<dbReference type="GO" id="GO:0009246">
    <property type="term" value="P:enterobacterial common antigen biosynthetic process"/>
    <property type="evidence" value="ECO:0007669"/>
    <property type="project" value="TreeGrafter"/>
</dbReference>
<keyword evidence="10" id="KW-1185">Reference proteome</keyword>
<dbReference type="PANTHER" id="PTHR40074:SF2">
    <property type="entry name" value="O-ACETYLTRANSFERASE WECH"/>
    <property type="match status" value="1"/>
</dbReference>
<accession>F2JIL3</accession>
<dbReference type="KEGG" id="cle:Clole_3803"/>
<evidence type="ECO:0000256" key="6">
    <source>
        <dbReference type="ARBA" id="ARBA00023136"/>
    </source>
</evidence>
<dbReference type="Pfam" id="PF01757">
    <property type="entry name" value="Acyl_transf_3"/>
    <property type="match status" value="1"/>
</dbReference>
<feature type="transmembrane region" description="Helical" evidence="7">
    <location>
        <begin position="12"/>
        <end position="32"/>
    </location>
</feature>
<dbReference type="HOGENOM" id="CLU_552867_0_0_9"/>
<dbReference type="EMBL" id="CP002582">
    <property type="protein sequence ID" value="ADZ85483.1"/>
    <property type="molecule type" value="Genomic_DNA"/>
</dbReference>
<dbReference type="eggNOG" id="ENOG5033Z0K">
    <property type="taxonomic scope" value="Bacteria"/>
</dbReference>
<sequence length="493" mass="57619">MNEKKRYLWLDAAKYIAIFAVVMNHIYGATYFDNYRVLLYTAFSVTLFTLVSGVTSAIDMERGFEIKTYLVSRIKRVIIPYIIASIICILFQYKLLNINILFKNLIAFSASPPYYFILFYIQLIIVAPYIYIMFQKTQQQKVLQIILLIGAYFTGILFNKYTYIEGTMGGSSHLLGGSYFFAFVFGMWFYLNRNYFSKKIVRVSMGLIGTIGIILMDKLDWIVASWSNPPNKYAVFYTLCIFALIYVIFEGIDNFLKEESEVRKVLKKVFEPGSKSLYVFLYHMIFINILNVVYAKYLHLPSKLINLLFVALGAIYLPVIFYNSYKFIVDKLGKNRDKVRLPKLNVISTLICLSIMILFIYPKEEIYNDYSRVIVYKDKEVIYEEELVELPNTYDEVCVLNNRVNLKDNTLYRIEFNLESGENIPALFYMDLFGEGYDSTNQDMIFNLEMGKNVYSAQVFSDTIPNEVYLRIIFNTNQEYNISNLKLIEMVSE</sequence>
<dbReference type="PANTHER" id="PTHR40074">
    <property type="entry name" value="O-ACETYLTRANSFERASE WECH"/>
    <property type="match status" value="1"/>
</dbReference>
<dbReference type="InterPro" id="IPR002656">
    <property type="entry name" value="Acyl_transf_3_dom"/>
</dbReference>
<dbReference type="STRING" id="642492.Clole_3803"/>
<feature type="transmembrane region" description="Helical" evidence="7">
    <location>
        <begin position="344"/>
        <end position="362"/>
    </location>
</feature>
<dbReference type="AlphaFoldDB" id="F2JIL3"/>
<feature type="transmembrane region" description="Helical" evidence="7">
    <location>
        <begin position="235"/>
        <end position="256"/>
    </location>
</feature>
<evidence type="ECO:0000256" key="4">
    <source>
        <dbReference type="ARBA" id="ARBA00022692"/>
    </source>
</evidence>
<dbReference type="GO" id="GO:0005886">
    <property type="term" value="C:plasma membrane"/>
    <property type="evidence" value="ECO:0007669"/>
    <property type="project" value="UniProtKB-SubCell"/>
</dbReference>
<evidence type="ECO:0000256" key="3">
    <source>
        <dbReference type="ARBA" id="ARBA00022475"/>
    </source>
</evidence>
<evidence type="ECO:0000256" key="1">
    <source>
        <dbReference type="ARBA" id="ARBA00004651"/>
    </source>
</evidence>
<evidence type="ECO:0000313" key="9">
    <source>
        <dbReference type="EMBL" id="ADZ85483.1"/>
    </source>
</evidence>
<keyword evidence="9" id="KW-0012">Acyltransferase</keyword>
<name>F2JIL3_CELLD</name>
<feature type="transmembrane region" description="Helical" evidence="7">
    <location>
        <begin position="304"/>
        <end position="323"/>
    </location>
</feature>
<feature type="transmembrane region" description="Helical" evidence="7">
    <location>
        <begin position="170"/>
        <end position="191"/>
    </location>
</feature>
<comment type="subcellular location">
    <subcellularLocation>
        <location evidence="1">Cell membrane</location>
        <topology evidence="1">Multi-pass membrane protein</topology>
    </subcellularLocation>
</comment>
<feature type="transmembrane region" description="Helical" evidence="7">
    <location>
        <begin position="277"/>
        <end position="298"/>
    </location>
</feature>
<reference evidence="9 10" key="1">
    <citation type="journal article" date="2011" name="J. Bacteriol.">
        <title>Complete genome sequence of the cellulose-degrading bacterium Cellulosilyticum lentocellum.</title>
        <authorList>
            <consortium name="US DOE Joint Genome Institute"/>
            <person name="Miller D.A."/>
            <person name="Suen G."/>
            <person name="Bruce D."/>
            <person name="Copeland A."/>
            <person name="Cheng J.F."/>
            <person name="Detter C."/>
            <person name="Goodwin L.A."/>
            <person name="Han C.S."/>
            <person name="Hauser L.J."/>
            <person name="Land M.L."/>
            <person name="Lapidus A."/>
            <person name="Lucas S."/>
            <person name="Meincke L."/>
            <person name="Pitluck S."/>
            <person name="Tapia R."/>
            <person name="Teshima H."/>
            <person name="Woyke T."/>
            <person name="Fox B.G."/>
            <person name="Angert E.R."/>
            <person name="Currie C.R."/>
        </authorList>
    </citation>
    <scope>NUCLEOTIDE SEQUENCE [LARGE SCALE GENOMIC DNA]</scope>
    <source>
        <strain evidence="10">ATCC 49066 / DSM 5427 / NCIMB 11756 / RHM5</strain>
    </source>
</reference>
<evidence type="ECO:0000256" key="5">
    <source>
        <dbReference type="ARBA" id="ARBA00022989"/>
    </source>
</evidence>
<keyword evidence="4 7" id="KW-0812">Transmembrane</keyword>
<keyword evidence="3" id="KW-1003">Cell membrane</keyword>
<evidence type="ECO:0000256" key="7">
    <source>
        <dbReference type="SAM" id="Phobius"/>
    </source>
</evidence>
<gene>
    <name evidence="9" type="ordered locus">Clole_3803</name>
</gene>
<evidence type="ECO:0000256" key="2">
    <source>
        <dbReference type="ARBA" id="ARBA00007400"/>
    </source>
</evidence>
<protein>
    <submittedName>
        <fullName evidence="9">Acyltransferase 3</fullName>
    </submittedName>
</protein>
<feature type="transmembrane region" description="Helical" evidence="7">
    <location>
        <begin position="114"/>
        <end position="133"/>
    </location>
</feature>
<feature type="transmembrane region" description="Helical" evidence="7">
    <location>
        <begin position="203"/>
        <end position="223"/>
    </location>
</feature>
<proteinExistence type="inferred from homology"/>
<feature type="transmembrane region" description="Helical" evidence="7">
    <location>
        <begin position="38"/>
        <end position="58"/>
    </location>
</feature>